<organism evidence="2 3">
    <name type="scientific">Handroanthus impetiginosus</name>
    <dbReference type="NCBI Taxonomy" id="429701"/>
    <lineage>
        <taxon>Eukaryota</taxon>
        <taxon>Viridiplantae</taxon>
        <taxon>Streptophyta</taxon>
        <taxon>Embryophyta</taxon>
        <taxon>Tracheophyta</taxon>
        <taxon>Spermatophyta</taxon>
        <taxon>Magnoliopsida</taxon>
        <taxon>eudicotyledons</taxon>
        <taxon>Gunneridae</taxon>
        <taxon>Pentapetalae</taxon>
        <taxon>asterids</taxon>
        <taxon>lamiids</taxon>
        <taxon>Lamiales</taxon>
        <taxon>Bignoniaceae</taxon>
        <taxon>Crescentiina</taxon>
        <taxon>Tabebuia alliance</taxon>
        <taxon>Handroanthus</taxon>
    </lineage>
</organism>
<protein>
    <submittedName>
        <fullName evidence="2">Uncharacterized protein</fullName>
    </submittedName>
</protein>
<reference evidence="3" key="1">
    <citation type="journal article" date="2018" name="Gigascience">
        <title>Genome assembly of the Pink Ipe (Handroanthus impetiginosus, Bignoniaceae), a highly valued, ecologically keystone Neotropical timber forest tree.</title>
        <authorList>
            <person name="Silva-Junior O.B."/>
            <person name="Grattapaglia D."/>
            <person name="Novaes E."/>
            <person name="Collevatti R.G."/>
        </authorList>
    </citation>
    <scope>NUCLEOTIDE SEQUENCE [LARGE SCALE GENOMIC DNA]</scope>
    <source>
        <strain evidence="3">cv. UFG-1</strain>
    </source>
</reference>
<feature type="transmembrane region" description="Helical" evidence="1">
    <location>
        <begin position="12"/>
        <end position="30"/>
    </location>
</feature>
<comment type="caution">
    <text evidence="2">The sequence shown here is derived from an EMBL/GenBank/DDBJ whole genome shotgun (WGS) entry which is preliminary data.</text>
</comment>
<evidence type="ECO:0000313" key="3">
    <source>
        <dbReference type="Proteomes" id="UP000231279"/>
    </source>
</evidence>
<gene>
    <name evidence="2" type="ORF">CDL12_14972</name>
</gene>
<keyword evidence="3" id="KW-1185">Reference proteome</keyword>
<dbReference type="Proteomes" id="UP000231279">
    <property type="component" value="Unassembled WGS sequence"/>
</dbReference>
<dbReference type="EMBL" id="NKXS01002697">
    <property type="protein sequence ID" value="PIN12421.1"/>
    <property type="molecule type" value="Genomic_DNA"/>
</dbReference>
<evidence type="ECO:0000256" key="1">
    <source>
        <dbReference type="SAM" id="Phobius"/>
    </source>
</evidence>
<proteinExistence type="predicted"/>
<dbReference type="AlphaFoldDB" id="A0A2G9H4I8"/>
<accession>A0A2G9H4I8</accession>
<keyword evidence="1" id="KW-0472">Membrane</keyword>
<evidence type="ECO:0000313" key="2">
    <source>
        <dbReference type="EMBL" id="PIN12421.1"/>
    </source>
</evidence>
<keyword evidence="1" id="KW-1133">Transmembrane helix</keyword>
<name>A0A2G9H4I8_9LAMI</name>
<keyword evidence="1" id="KW-0812">Transmembrane</keyword>
<sequence>MEMIALEESSFLMVYCYAIGGWMAAGKRITRRFVKTFIIPTVPRSCKFRVY</sequence>